<dbReference type="AlphaFoldDB" id="A0A5J4R1B8"/>
<gene>
    <name evidence="1" type="ORF">EZS27_023316</name>
</gene>
<sequence>MENYEFRVLTDEEMEIERRPLSNLTEENIKEAINESYVYFKSQPTNKPRLSPYCSALMYLSKYAGPGLNEDEKVRFNTIFKNVMLEKGIPENEIRFDHIC</sequence>
<accession>A0A5J4R1B8</accession>
<reference evidence="1" key="1">
    <citation type="submission" date="2019-03" db="EMBL/GenBank/DDBJ databases">
        <title>Single cell metagenomics reveals metabolic interactions within the superorganism composed of flagellate Streblomastix strix and complex community of Bacteroidetes bacteria on its surface.</title>
        <authorList>
            <person name="Treitli S.C."/>
            <person name="Kolisko M."/>
            <person name="Husnik F."/>
            <person name="Keeling P."/>
            <person name="Hampl V."/>
        </authorList>
    </citation>
    <scope>NUCLEOTIDE SEQUENCE</scope>
    <source>
        <strain evidence="1">STM</strain>
    </source>
</reference>
<name>A0A5J4R1B8_9ZZZZ</name>
<protein>
    <submittedName>
        <fullName evidence="1">Uncharacterized protein</fullName>
    </submittedName>
</protein>
<proteinExistence type="predicted"/>
<dbReference type="EMBL" id="SNRY01001942">
    <property type="protein sequence ID" value="KAA6327716.1"/>
    <property type="molecule type" value="Genomic_DNA"/>
</dbReference>
<comment type="caution">
    <text evidence="1">The sequence shown here is derived from an EMBL/GenBank/DDBJ whole genome shotgun (WGS) entry which is preliminary data.</text>
</comment>
<organism evidence="1">
    <name type="scientific">termite gut metagenome</name>
    <dbReference type="NCBI Taxonomy" id="433724"/>
    <lineage>
        <taxon>unclassified sequences</taxon>
        <taxon>metagenomes</taxon>
        <taxon>organismal metagenomes</taxon>
    </lineage>
</organism>
<evidence type="ECO:0000313" key="1">
    <source>
        <dbReference type="EMBL" id="KAA6327716.1"/>
    </source>
</evidence>